<protein>
    <recommendedName>
        <fullName evidence="3">F-box domain-containing protein</fullName>
    </recommendedName>
</protein>
<gene>
    <name evidence="1" type="ORF">ALECFALPRED_001359</name>
</gene>
<comment type="caution">
    <text evidence="1">The sequence shown here is derived from an EMBL/GenBank/DDBJ whole genome shotgun (WGS) entry which is preliminary data.</text>
</comment>
<evidence type="ECO:0008006" key="3">
    <source>
        <dbReference type="Google" id="ProtNLM"/>
    </source>
</evidence>
<sequence>MASQTAPLNPPTTVLPPLLILPLELKLQILSNFSDHDSDPSHALTLMVLRRTHKIFRRITPNPLRVIPPTAERFLAAEGQYPYLFPHECTPSRSLVFLYSCYDCIRLISRRKSRNYKVA</sequence>
<dbReference type="AlphaFoldDB" id="A0A8H3EHL2"/>
<reference evidence="1" key="1">
    <citation type="submission" date="2021-03" db="EMBL/GenBank/DDBJ databases">
        <authorList>
            <person name="Tagirdzhanova G."/>
        </authorList>
    </citation>
    <scope>NUCLEOTIDE SEQUENCE</scope>
</reference>
<evidence type="ECO:0000313" key="2">
    <source>
        <dbReference type="Proteomes" id="UP000664203"/>
    </source>
</evidence>
<dbReference type="EMBL" id="CAJPDR010000013">
    <property type="protein sequence ID" value="CAF9905832.1"/>
    <property type="molecule type" value="Genomic_DNA"/>
</dbReference>
<dbReference type="Proteomes" id="UP000664203">
    <property type="component" value="Unassembled WGS sequence"/>
</dbReference>
<evidence type="ECO:0000313" key="1">
    <source>
        <dbReference type="EMBL" id="CAF9905832.1"/>
    </source>
</evidence>
<keyword evidence="2" id="KW-1185">Reference proteome</keyword>
<proteinExistence type="predicted"/>
<name>A0A8H3EHL2_9LECA</name>
<organism evidence="1 2">
    <name type="scientific">Alectoria fallacina</name>
    <dbReference type="NCBI Taxonomy" id="1903189"/>
    <lineage>
        <taxon>Eukaryota</taxon>
        <taxon>Fungi</taxon>
        <taxon>Dikarya</taxon>
        <taxon>Ascomycota</taxon>
        <taxon>Pezizomycotina</taxon>
        <taxon>Lecanoromycetes</taxon>
        <taxon>OSLEUM clade</taxon>
        <taxon>Lecanoromycetidae</taxon>
        <taxon>Lecanorales</taxon>
        <taxon>Lecanorineae</taxon>
        <taxon>Parmeliaceae</taxon>
        <taxon>Alectoria</taxon>
    </lineage>
</organism>
<accession>A0A8H3EHL2</accession>